<dbReference type="InterPro" id="IPR015966">
    <property type="entry name" value="tRNA_lig_kin_fungi"/>
</dbReference>
<dbReference type="PANTHER" id="PTHR32004:SF1">
    <property type="entry name" value="TRNA LIGASE"/>
    <property type="match status" value="1"/>
</dbReference>
<gene>
    <name evidence="4" type="ORF">SAMEA4029010_CIC11G00000002908</name>
</gene>
<dbReference type="Pfam" id="PF08303">
    <property type="entry name" value="tRNA_lig_kinase"/>
    <property type="match status" value="1"/>
</dbReference>
<dbReference type="PANTHER" id="PTHR32004">
    <property type="entry name" value="TRNA LIGASE"/>
    <property type="match status" value="1"/>
</dbReference>
<dbReference type="EMBL" id="LT635758">
    <property type="protein sequence ID" value="SGZ51249.1"/>
    <property type="molecule type" value="Genomic_DNA"/>
</dbReference>
<proteinExistence type="predicted"/>
<evidence type="ECO:0000256" key="1">
    <source>
        <dbReference type="SAM" id="MobiDB-lite"/>
    </source>
</evidence>
<keyword evidence="5" id="KW-1185">Reference proteome</keyword>
<evidence type="ECO:0000313" key="4">
    <source>
        <dbReference type="EMBL" id="SGZ51249.1"/>
    </source>
</evidence>
<evidence type="ECO:0000259" key="3">
    <source>
        <dbReference type="Pfam" id="PF08303"/>
    </source>
</evidence>
<dbReference type="Pfam" id="PF08302">
    <property type="entry name" value="tRNA_lig_CPD"/>
    <property type="match status" value="1"/>
</dbReference>
<feature type="compositionally biased region" description="Basic residues" evidence="1">
    <location>
        <begin position="233"/>
        <end position="242"/>
    </location>
</feature>
<feature type="region of interest" description="Disordered" evidence="1">
    <location>
        <begin position="201"/>
        <end position="281"/>
    </location>
</feature>
<feature type="domain" description="tRNA ligase phosphodiesterase" evidence="2">
    <location>
        <begin position="161"/>
        <end position="235"/>
    </location>
</feature>
<reference evidence="4 5" key="1">
    <citation type="submission" date="2016-10" db="EMBL/GenBank/DDBJ databases">
        <authorList>
            <person name="de Groot N.N."/>
        </authorList>
    </citation>
    <scope>NUCLEOTIDE SEQUENCE [LARGE SCALE GENOMIC DNA]</scope>
    <source>
        <strain evidence="4 5">CBS 141442</strain>
    </source>
</reference>
<name>A0A1L0BIR2_9ASCO</name>
<feature type="compositionally biased region" description="Basic and acidic residues" evidence="1">
    <location>
        <begin position="249"/>
        <end position="281"/>
    </location>
</feature>
<dbReference type="SUPFAM" id="SSF52540">
    <property type="entry name" value="P-loop containing nucleoside triphosphate hydrolases"/>
    <property type="match status" value="1"/>
</dbReference>
<dbReference type="Proteomes" id="UP000182334">
    <property type="component" value="Chromosome III"/>
</dbReference>
<feature type="domain" description="tRNA ligase kinase" evidence="3">
    <location>
        <begin position="4"/>
        <end position="150"/>
    </location>
</feature>
<dbReference type="InterPro" id="IPR015965">
    <property type="entry name" value="tRNA_lig_PDEase"/>
</dbReference>
<dbReference type="GO" id="GO:0005634">
    <property type="term" value="C:nucleus"/>
    <property type="evidence" value="ECO:0007669"/>
    <property type="project" value="TreeGrafter"/>
</dbReference>
<feature type="compositionally biased region" description="Basic and acidic residues" evidence="1">
    <location>
        <begin position="203"/>
        <end position="232"/>
    </location>
</feature>
<evidence type="ECO:0000259" key="2">
    <source>
        <dbReference type="Pfam" id="PF08302"/>
    </source>
</evidence>
<dbReference type="InterPro" id="IPR027417">
    <property type="entry name" value="P-loop_NTPase"/>
</dbReference>
<dbReference type="OrthoDB" id="276239at2759"/>
<dbReference type="GO" id="GO:0003972">
    <property type="term" value="F:RNA ligase (ATP) activity"/>
    <property type="evidence" value="ECO:0007669"/>
    <property type="project" value="InterPro"/>
</dbReference>
<dbReference type="Gene3D" id="3.40.50.300">
    <property type="entry name" value="P-loop containing nucleotide triphosphate hydrolases"/>
    <property type="match status" value="1"/>
</dbReference>
<organism evidence="4 5">
    <name type="scientific">Sungouiella intermedia</name>
    <dbReference type="NCBI Taxonomy" id="45354"/>
    <lineage>
        <taxon>Eukaryota</taxon>
        <taxon>Fungi</taxon>
        <taxon>Dikarya</taxon>
        <taxon>Ascomycota</taxon>
        <taxon>Saccharomycotina</taxon>
        <taxon>Pichiomycetes</taxon>
        <taxon>Metschnikowiaceae</taxon>
        <taxon>Sungouiella</taxon>
    </lineage>
</organism>
<dbReference type="AlphaFoldDB" id="A0A1L0BIR2"/>
<accession>A0A1L0BIR2</accession>
<protein>
    <submittedName>
        <fullName evidence="4">CIC11C00000002908</fullName>
    </submittedName>
</protein>
<evidence type="ECO:0000313" key="5">
    <source>
        <dbReference type="Proteomes" id="UP000182334"/>
    </source>
</evidence>
<dbReference type="GO" id="GO:0005524">
    <property type="term" value="F:ATP binding"/>
    <property type="evidence" value="ECO:0007669"/>
    <property type="project" value="InterPro"/>
</dbReference>
<dbReference type="GO" id="GO:0006388">
    <property type="term" value="P:tRNA splicing, via endonucleolytic cleavage and ligation"/>
    <property type="evidence" value="ECO:0007669"/>
    <property type="project" value="InterPro"/>
</dbReference>
<sequence length="281" mass="32744">MKYILVPISTVGCGKSTTFRILTSLHPDWAHVENDSCSSKNNFYHKLSDAIKKTNVVLLDRNNQLRKQRAEITSKFAAPNVCLIALEFVESQMPKKELWDLTYDRMRRRGDNHQQIKSKSNVGMTKMIVSRFVKEYQPFNPENEEDLQYLHLQMTLGGQLSLENARRILQFLHSIDPGIFTGMPSEEALWSAYRQALAFQVPESEKSDSKRDRQGRDNKKAGEKDRSDNEAQRRKKPRKKTNVQKGGTVKKDEKKDERKDEKKDEKKDERKDEKKEVKQVD</sequence>